<reference evidence="2 3" key="1">
    <citation type="submission" date="2020-11" db="EMBL/GenBank/DDBJ databases">
        <title>Draft Genome Sequence and Secondary Metabolite Biosynthetic Potential of the Lysobacter niastensis Type strain DSM 18481.</title>
        <authorList>
            <person name="Turrini P."/>
            <person name="Artuso I."/>
            <person name="Tescari M."/>
            <person name="Lugli G.A."/>
            <person name="Frangipani E."/>
            <person name="Ventura M."/>
            <person name="Visca P."/>
        </authorList>
    </citation>
    <scope>NUCLEOTIDE SEQUENCE [LARGE SCALE GENOMIC DNA]</scope>
    <source>
        <strain evidence="2 3">DSM 18481</strain>
    </source>
</reference>
<evidence type="ECO:0000259" key="1">
    <source>
        <dbReference type="PROSITE" id="PS51186"/>
    </source>
</evidence>
<dbReference type="InterPro" id="IPR000182">
    <property type="entry name" value="GNAT_dom"/>
</dbReference>
<gene>
    <name evidence="2" type="ORF">IU514_00425</name>
</gene>
<proteinExistence type="predicted"/>
<feature type="domain" description="N-acetyltransferase" evidence="1">
    <location>
        <begin position="20"/>
        <end position="182"/>
    </location>
</feature>
<dbReference type="Proteomes" id="UP001429984">
    <property type="component" value="Unassembled WGS sequence"/>
</dbReference>
<dbReference type="Pfam" id="PF13302">
    <property type="entry name" value="Acetyltransf_3"/>
    <property type="match status" value="1"/>
</dbReference>
<evidence type="ECO:0000313" key="2">
    <source>
        <dbReference type="EMBL" id="MBF6022480.1"/>
    </source>
</evidence>
<dbReference type="Gene3D" id="3.40.630.30">
    <property type="match status" value="1"/>
</dbReference>
<dbReference type="SUPFAM" id="SSF55729">
    <property type="entry name" value="Acyl-CoA N-acyltransferases (Nat)"/>
    <property type="match status" value="1"/>
</dbReference>
<protein>
    <submittedName>
        <fullName evidence="2">GNAT family N-acetyltransferase</fullName>
    </submittedName>
</protein>
<dbReference type="PANTHER" id="PTHR43328">
    <property type="entry name" value="ACETYLTRANSFERASE-RELATED"/>
    <property type="match status" value="1"/>
</dbReference>
<comment type="caution">
    <text evidence="2">The sequence shown here is derived from an EMBL/GenBank/DDBJ whole genome shotgun (WGS) entry which is preliminary data.</text>
</comment>
<evidence type="ECO:0000313" key="3">
    <source>
        <dbReference type="Proteomes" id="UP001429984"/>
    </source>
</evidence>
<name>A0ABS0B1W8_9GAMM</name>
<keyword evidence="3" id="KW-1185">Reference proteome</keyword>
<organism evidence="2 3">
    <name type="scientific">Lysobacter niastensis</name>
    <dbReference type="NCBI Taxonomy" id="380629"/>
    <lineage>
        <taxon>Bacteria</taxon>
        <taxon>Pseudomonadati</taxon>
        <taxon>Pseudomonadota</taxon>
        <taxon>Gammaproteobacteria</taxon>
        <taxon>Lysobacterales</taxon>
        <taxon>Lysobacteraceae</taxon>
        <taxon>Lysobacter</taxon>
    </lineage>
</organism>
<dbReference type="PANTHER" id="PTHR43328:SF1">
    <property type="entry name" value="N-ACETYLTRANSFERASE DOMAIN-CONTAINING PROTEIN"/>
    <property type="match status" value="1"/>
</dbReference>
<sequence>MLDPFRQQYGHDVTLRGDGFVLRRWRRDDLESLLMHANDIRIVRGLSDRFPHPYTRADGERFLAGEVVDLADPVFAIEIGGQACGGIGARPGQGERRHGAELGYWLGQAHWGRGLMTRVVALYAPWVMRGLSLHRLQATVLDNNPASARVLLKNGFEEEGTQRCAVVKFGELHDLRVFAKVRRSLDDATHPTE</sequence>
<dbReference type="RefSeq" id="WP_194929094.1">
    <property type="nucleotide sequence ID" value="NZ_JADLZT010000001.1"/>
</dbReference>
<dbReference type="InterPro" id="IPR016181">
    <property type="entry name" value="Acyl_CoA_acyltransferase"/>
</dbReference>
<dbReference type="EMBL" id="JADLZT010000001">
    <property type="protein sequence ID" value="MBF6022480.1"/>
    <property type="molecule type" value="Genomic_DNA"/>
</dbReference>
<accession>A0ABS0B1W8</accession>
<dbReference type="PROSITE" id="PS51186">
    <property type="entry name" value="GNAT"/>
    <property type="match status" value="1"/>
</dbReference>